<feature type="transmembrane region" description="Helical" evidence="1">
    <location>
        <begin position="105"/>
        <end position="126"/>
    </location>
</feature>
<reference evidence="3 4" key="1">
    <citation type="submission" date="2023-08" db="EMBL/GenBank/DDBJ databases">
        <title>Achromobacter seleniivolatilans sp. nov., isolated from seleniferous soil.</title>
        <authorList>
            <person name="Zhang S."/>
            <person name="Li K."/>
            <person name="Peng J."/>
            <person name="Zhao Q."/>
            <person name="Wang H."/>
            <person name="Guo Y."/>
        </authorList>
    </citation>
    <scope>NUCLEOTIDE SEQUENCE [LARGE SCALE GENOMIC DNA]</scope>
    <source>
        <strain evidence="3 4">R39</strain>
    </source>
</reference>
<accession>A0ABY9M5K2</accession>
<dbReference type="Gene3D" id="3.60.21.10">
    <property type="match status" value="1"/>
</dbReference>
<keyword evidence="1" id="KW-0812">Transmembrane</keyword>
<proteinExistence type="predicted"/>
<dbReference type="Proteomes" id="UP001234798">
    <property type="component" value="Chromosome"/>
</dbReference>
<gene>
    <name evidence="3" type="ORF">RAS12_07530</name>
</gene>
<evidence type="ECO:0000313" key="3">
    <source>
        <dbReference type="EMBL" id="WMD22220.1"/>
    </source>
</evidence>
<dbReference type="InterPro" id="IPR029052">
    <property type="entry name" value="Metallo-depent_PP-like"/>
</dbReference>
<evidence type="ECO:0000313" key="4">
    <source>
        <dbReference type="Proteomes" id="UP001234798"/>
    </source>
</evidence>
<dbReference type="EMBL" id="CP132976">
    <property type="protein sequence ID" value="WMD22220.1"/>
    <property type="molecule type" value="Genomic_DNA"/>
</dbReference>
<dbReference type="InterPro" id="IPR051158">
    <property type="entry name" value="Metallophosphoesterase_sf"/>
</dbReference>
<protein>
    <submittedName>
        <fullName evidence="3">Metallophosphoesterase</fullName>
    </submittedName>
</protein>
<keyword evidence="4" id="KW-1185">Reference proteome</keyword>
<feature type="transmembrane region" description="Helical" evidence="1">
    <location>
        <begin position="6"/>
        <end position="23"/>
    </location>
</feature>
<dbReference type="PANTHER" id="PTHR31302">
    <property type="entry name" value="TRANSMEMBRANE PROTEIN WITH METALLOPHOSPHOESTERASE DOMAIN-RELATED"/>
    <property type="match status" value="1"/>
</dbReference>
<keyword evidence="1" id="KW-0472">Membrane</keyword>
<evidence type="ECO:0000256" key="1">
    <source>
        <dbReference type="SAM" id="Phobius"/>
    </source>
</evidence>
<dbReference type="PANTHER" id="PTHR31302:SF0">
    <property type="entry name" value="TRANSMEMBRANE PROTEIN WITH METALLOPHOSPHOESTERASE DOMAIN"/>
    <property type="match status" value="1"/>
</dbReference>
<dbReference type="CDD" id="cd07385">
    <property type="entry name" value="MPP_YkuE_C"/>
    <property type="match status" value="1"/>
</dbReference>
<dbReference type="SUPFAM" id="SSF56300">
    <property type="entry name" value="Metallo-dependent phosphatases"/>
    <property type="match status" value="1"/>
</dbReference>
<feature type="domain" description="Calcineurin-like phosphoesterase" evidence="2">
    <location>
        <begin position="148"/>
        <end position="315"/>
    </location>
</feature>
<feature type="transmembrane region" description="Helical" evidence="1">
    <location>
        <begin position="61"/>
        <end position="93"/>
    </location>
</feature>
<keyword evidence="1" id="KW-1133">Transmembrane helix</keyword>
<dbReference type="Pfam" id="PF00149">
    <property type="entry name" value="Metallophos"/>
    <property type="match status" value="1"/>
</dbReference>
<organism evidence="3 4">
    <name type="scientific">Achromobacter seleniivolatilans</name>
    <dbReference type="NCBI Taxonomy" id="3047478"/>
    <lineage>
        <taxon>Bacteria</taxon>
        <taxon>Pseudomonadati</taxon>
        <taxon>Pseudomonadota</taxon>
        <taxon>Betaproteobacteria</taxon>
        <taxon>Burkholderiales</taxon>
        <taxon>Alcaligenaceae</taxon>
        <taxon>Achromobacter</taxon>
    </lineage>
</organism>
<dbReference type="InterPro" id="IPR004843">
    <property type="entry name" value="Calcineurin-like_PHP"/>
</dbReference>
<name>A0ABY9M5K2_9BURK</name>
<evidence type="ECO:0000259" key="2">
    <source>
        <dbReference type="Pfam" id="PF00149"/>
    </source>
</evidence>
<dbReference type="RefSeq" id="WP_306946836.1">
    <property type="nucleotide sequence ID" value="NZ_CP132976.1"/>
</dbReference>
<sequence length="379" mass="40764">MFHVITGLISLYVIWRFVWRLSLPKTGKTLLSIAVVLAAEHHLVTRTFFGTMASPEIPGTVLIALGWLFGSVILLAMLLAIRDLAGLVLFVFARARARCLWGARSWGNGAAVLAVALSAIGVWQAVRVPDVKTIEIALPRLPPALDGFRLVQLTDLHASRLLQAPWIEAVVNKANALHPDLIVITGDLVDGTTEARAADVRPLQALTAQYGVYAIPGNHEYYVEYQRWMAALKQLGLRLLLNEHVTLAPNGKNLVLAGITDSTAATFSQPLPDVAKALEGVSPADPVILLSHRPTGAAINARAGADLQLSGHTHGGQILGAHLLAQWANEGFVSGEYQVGAMRLYVSNGTGLWNGFPIRLGRPSEITQIILRAAPKTAQ</sequence>